<dbReference type="GO" id="GO:0005794">
    <property type="term" value="C:Golgi apparatus"/>
    <property type="evidence" value="ECO:0007669"/>
    <property type="project" value="TreeGrafter"/>
</dbReference>
<evidence type="ECO:0008006" key="9">
    <source>
        <dbReference type="Google" id="ProtNLM"/>
    </source>
</evidence>
<dbReference type="PhylomeDB" id="A0A0G4GIR6"/>
<dbReference type="EMBL" id="CDMZ01001252">
    <property type="protein sequence ID" value="CEM29731.1"/>
    <property type="molecule type" value="Genomic_DNA"/>
</dbReference>
<comment type="similarity">
    <text evidence="2 6">Belongs to the CDC50/LEM3 family.</text>
</comment>
<feature type="transmembrane region" description="Helical" evidence="7">
    <location>
        <begin position="36"/>
        <end position="57"/>
    </location>
</feature>
<name>A0A0G4GIR6_9ALVE</name>
<dbReference type="InterPro" id="IPR005045">
    <property type="entry name" value="CDC50/LEM3_fam"/>
</dbReference>
<protein>
    <recommendedName>
        <fullName evidence="9">ALA-interacting subunit</fullName>
    </recommendedName>
</protein>
<dbReference type="AlphaFoldDB" id="A0A0G4GIR6"/>
<dbReference type="GO" id="GO:0005783">
    <property type="term" value="C:endoplasmic reticulum"/>
    <property type="evidence" value="ECO:0007669"/>
    <property type="project" value="TreeGrafter"/>
</dbReference>
<dbReference type="PANTHER" id="PTHR10926:SF0">
    <property type="entry name" value="CDC50, ISOFORM A"/>
    <property type="match status" value="1"/>
</dbReference>
<dbReference type="Pfam" id="PF03381">
    <property type="entry name" value="CDC50"/>
    <property type="match status" value="1"/>
</dbReference>
<feature type="transmembrane region" description="Helical" evidence="7">
    <location>
        <begin position="295"/>
        <end position="316"/>
    </location>
</feature>
<keyword evidence="3 7" id="KW-0812">Transmembrane</keyword>
<proteinExistence type="inferred from homology"/>
<evidence type="ECO:0000313" key="8">
    <source>
        <dbReference type="EMBL" id="CEM29731.1"/>
    </source>
</evidence>
<gene>
    <name evidence="8" type="ORF">Cvel_22072</name>
</gene>
<dbReference type="GO" id="GO:0005886">
    <property type="term" value="C:plasma membrane"/>
    <property type="evidence" value="ECO:0007669"/>
    <property type="project" value="TreeGrafter"/>
</dbReference>
<evidence type="ECO:0000256" key="1">
    <source>
        <dbReference type="ARBA" id="ARBA00004141"/>
    </source>
</evidence>
<accession>A0A0G4GIR6</accession>
<dbReference type="PIRSF" id="PIRSF015840">
    <property type="entry name" value="DUF284_TM_euk"/>
    <property type="match status" value="1"/>
</dbReference>
<evidence type="ECO:0000256" key="7">
    <source>
        <dbReference type="SAM" id="Phobius"/>
    </source>
</evidence>
<evidence type="ECO:0000256" key="5">
    <source>
        <dbReference type="ARBA" id="ARBA00023136"/>
    </source>
</evidence>
<evidence type="ECO:0000256" key="6">
    <source>
        <dbReference type="PIRNR" id="PIRNR015840"/>
    </source>
</evidence>
<evidence type="ECO:0000256" key="2">
    <source>
        <dbReference type="ARBA" id="ARBA00009457"/>
    </source>
</evidence>
<sequence length="335" mass="36981">MAESSPSKKLPAKKGLLHAFKQQKLRAWQPVLTPRWVISVFLVTGAVLLGVGGILYASANSVKECVKDYSDPVSGQNSTFTNVTIKSSDCTGPDGSPSSLGSPVFVYYQLTNFYQNHRRYVKSRSDDQLRAGGQDVTDLSDCDPWEKNETSGKYFYPCGLIARSVFNDTFMLYKGDSEDQIGVDTSAEAITWETDRKEKFVQPDSFSDSTLTKIDPWLSTPDESELFPGGVSNGHFINWMRVAGLPSFRKLWGKIDSTVDLPVKVVVDNRYPVSSFGGSKKVVLSTASPLGGRNFFLAWCYFAAGGICVVLGLFFFGKQIRSPRALGDVNYLSWT</sequence>
<comment type="subcellular location">
    <subcellularLocation>
        <location evidence="1">Membrane</location>
        <topology evidence="1">Multi-pass membrane protein</topology>
    </subcellularLocation>
</comment>
<organism evidence="8">
    <name type="scientific">Chromera velia CCMP2878</name>
    <dbReference type="NCBI Taxonomy" id="1169474"/>
    <lineage>
        <taxon>Eukaryota</taxon>
        <taxon>Sar</taxon>
        <taxon>Alveolata</taxon>
        <taxon>Colpodellida</taxon>
        <taxon>Chromeraceae</taxon>
        <taxon>Chromera</taxon>
    </lineage>
</organism>
<reference evidence="8" key="1">
    <citation type="submission" date="2014-11" db="EMBL/GenBank/DDBJ databases">
        <authorList>
            <person name="Otto D Thomas"/>
            <person name="Naeem Raeece"/>
        </authorList>
    </citation>
    <scope>NUCLEOTIDE SEQUENCE</scope>
</reference>
<dbReference type="VEuPathDB" id="CryptoDB:Cvel_22072"/>
<evidence type="ECO:0000256" key="4">
    <source>
        <dbReference type="ARBA" id="ARBA00022989"/>
    </source>
</evidence>
<keyword evidence="4 7" id="KW-1133">Transmembrane helix</keyword>
<keyword evidence="5 6" id="KW-0472">Membrane</keyword>
<dbReference type="PANTHER" id="PTHR10926">
    <property type="entry name" value="CELL CYCLE CONTROL PROTEIN 50"/>
    <property type="match status" value="1"/>
</dbReference>
<evidence type="ECO:0000256" key="3">
    <source>
        <dbReference type="ARBA" id="ARBA00022692"/>
    </source>
</evidence>